<dbReference type="AlphaFoldDB" id="H0UNK4"/>
<dbReference type="eggNOG" id="ENOG5030JEQ">
    <property type="taxonomic scope" value="Bacteria"/>
</dbReference>
<keyword evidence="2" id="KW-0472">Membrane</keyword>
<dbReference type="InterPro" id="IPR025874">
    <property type="entry name" value="DZR"/>
</dbReference>
<name>H0UNK4_9BACT</name>
<dbReference type="HOGENOM" id="CLU_1244864_0_0_0"/>
<feature type="region of interest" description="Disordered" evidence="1">
    <location>
        <begin position="66"/>
        <end position="162"/>
    </location>
</feature>
<feature type="compositionally biased region" description="Acidic residues" evidence="1">
    <location>
        <begin position="78"/>
        <end position="95"/>
    </location>
</feature>
<keyword evidence="5" id="KW-1185">Reference proteome</keyword>
<keyword evidence="2" id="KW-1133">Transmembrane helix</keyword>
<sequence length="222" mass="23829">MLCGSCGYNNSASARFCILCGSQLSKAEVMDPDPKICPGCGEPNEGHAMFCSSCGADVYTAPRRSSLANAQTPPVQGEEPDGEVETDSPEGPDPEQEVKTTADNPADMDPIAPWEAEPEPYPSPTQDLFEEPSRYEEPASSAPVYQEEAVEMKGEETKGEGNKRRFGFKLPLPKMSLPKLSIKISLNSRIIIKGLVHTAIVLVIASIGVSIGMLSIMVIKGR</sequence>
<feature type="domain" description="DZANK-type" evidence="3">
    <location>
        <begin position="3"/>
        <end position="55"/>
    </location>
</feature>
<dbReference type="STRING" id="926567.TheveDRAFT_1299"/>
<organism evidence="4 5">
    <name type="scientific">Thermanaerovibrio velox DSM 12556</name>
    <dbReference type="NCBI Taxonomy" id="926567"/>
    <lineage>
        <taxon>Bacteria</taxon>
        <taxon>Thermotogati</taxon>
        <taxon>Synergistota</taxon>
        <taxon>Synergistia</taxon>
        <taxon>Synergistales</taxon>
        <taxon>Synergistaceae</taxon>
        <taxon>Thermanaerovibrio</taxon>
    </lineage>
</organism>
<reference evidence="4 5" key="1">
    <citation type="submission" date="2011-10" db="EMBL/GenBank/DDBJ databases">
        <title>The Noncontiguous Finished genome of Thermanaerovibrio velox DSM 12556.</title>
        <authorList>
            <consortium name="US DOE Joint Genome Institute (JGI-PGF)"/>
            <person name="Lucas S."/>
            <person name="Copeland A."/>
            <person name="Lapidus A."/>
            <person name="Glavina del Rio T."/>
            <person name="Dalin E."/>
            <person name="Tice H."/>
            <person name="Bruce D."/>
            <person name="Goodwin L."/>
            <person name="Pitluck S."/>
            <person name="Peters L."/>
            <person name="Mikhailova N."/>
            <person name="Teshima H."/>
            <person name="Kyrpides N."/>
            <person name="Mavromatis K."/>
            <person name="Ivanova N."/>
            <person name="Markowitz V."/>
            <person name="Cheng J.-F."/>
            <person name="Hugenholtz P."/>
            <person name="Woyke T."/>
            <person name="Wu D."/>
            <person name="Spring S."/>
            <person name="Brambilla E.-M."/>
            <person name="Klenk H.-P."/>
            <person name="Eisen J.A."/>
        </authorList>
    </citation>
    <scope>NUCLEOTIDE SEQUENCE [LARGE SCALE GENOMIC DNA]</scope>
    <source>
        <strain evidence="4 5">DSM 12556</strain>
    </source>
</reference>
<evidence type="ECO:0000313" key="5">
    <source>
        <dbReference type="Proteomes" id="UP000005730"/>
    </source>
</evidence>
<evidence type="ECO:0000256" key="1">
    <source>
        <dbReference type="SAM" id="MobiDB-lite"/>
    </source>
</evidence>
<gene>
    <name evidence="4" type="ORF">TheveDRAFT_1299</name>
</gene>
<feature type="compositionally biased region" description="Basic and acidic residues" evidence="1">
    <location>
        <begin position="150"/>
        <end position="162"/>
    </location>
</feature>
<protein>
    <recommendedName>
        <fullName evidence="3">DZANK-type domain-containing protein</fullName>
    </recommendedName>
</protein>
<evidence type="ECO:0000256" key="2">
    <source>
        <dbReference type="SAM" id="Phobius"/>
    </source>
</evidence>
<dbReference type="Pfam" id="PF12773">
    <property type="entry name" value="DZR"/>
    <property type="match status" value="1"/>
</dbReference>
<dbReference type="EMBL" id="CM001377">
    <property type="protein sequence ID" value="EHM10419.1"/>
    <property type="molecule type" value="Genomic_DNA"/>
</dbReference>
<accession>H0UNK4</accession>
<dbReference type="Proteomes" id="UP000005730">
    <property type="component" value="Chromosome"/>
</dbReference>
<keyword evidence="2" id="KW-0812">Transmembrane</keyword>
<evidence type="ECO:0000313" key="4">
    <source>
        <dbReference type="EMBL" id="EHM10419.1"/>
    </source>
</evidence>
<dbReference type="RefSeq" id="WP_006583913.1">
    <property type="nucleotide sequence ID" value="NZ_CM001377.1"/>
</dbReference>
<feature type="transmembrane region" description="Helical" evidence="2">
    <location>
        <begin position="195"/>
        <end position="219"/>
    </location>
</feature>
<evidence type="ECO:0000259" key="3">
    <source>
        <dbReference type="Pfam" id="PF12773"/>
    </source>
</evidence>
<proteinExistence type="predicted"/>